<protein>
    <submittedName>
        <fullName evidence="2">Uncharacterized protein</fullName>
    </submittedName>
</protein>
<gene>
    <name evidence="2" type="ORF">CVAR292_01297</name>
</gene>
<dbReference type="Proteomes" id="UP000182498">
    <property type="component" value="Unassembled WGS sequence"/>
</dbReference>
<proteinExistence type="predicted"/>
<evidence type="ECO:0000313" key="2">
    <source>
        <dbReference type="EMBL" id="CUU65960.1"/>
    </source>
</evidence>
<organism evidence="2 3">
    <name type="scientific">Corynebacterium variabile</name>
    <dbReference type="NCBI Taxonomy" id="1727"/>
    <lineage>
        <taxon>Bacteria</taxon>
        <taxon>Bacillati</taxon>
        <taxon>Actinomycetota</taxon>
        <taxon>Actinomycetes</taxon>
        <taxon>Mycobacteriales</taxon>
        <taxon>Corynebacteriaceae</taxon>
        <taxon>Corynebacterium</taxon>
    </lineage>
</organism>
<feature type="compositionally biased region" description="Gly residues" evidence="1">
    <location>
        <begin position="67"/>
        <end position="80"/>
    </location>
</feature>
<name>A0A0X2NMK0_9CORY</name>
<dbReference type="EMBL" id="FAUH01000007">
    <property type="protein sequence ID" value="CUU65960.1"/>
    <property type="molecule type" value="Genomic_DNA"/>
</dbReference>
<sequence length="105" mass="10353">MGGVAGGADALEGAEDTGEDHIRSESAADRGDHEQGQAGEDHGAASDVVSDRAPDEEGGGVAEAEAGGEGEGGGAGGGVQVRGDRIDQRDRGVELHEDDKSGGDE</sequence>
<feature type="region of interest" description="Disordered" evidence="1">
    <location>
        <begin position="1"/>
        <end position="105"/>
    </location>
</feature>
<feature type="compositionally biased region" description="Basic and acidic residues" evidence="1">
    <location>
        <begin position="19"/>
        <end position="55"/>
    </location>
</feature>
<keyword evidence="3" id="KW-1185">Reference proteome</keyword>
<evidence type="ECO:0000313" key="3">
    <source>
        <dbReference type="Proteomes" id="UP000182498"/>
    </source>
</evidence>
<accession>A0A0X2NMK0</accession>
<reference evidence="3" key="1">
    <citation type="submission" date="2015-11" db="EMBL/GenBank/DDBJ databases">
        <authorList>
            <person name="Dugat-Bony E."/>
        </authorList>
    </citation>
    <scope>NUCLEOTIDE SEQUENCE [LARGE SCALE GENOMIC DNA]</scope>
    <source>
        <strain evidence="3">Mu292</strain>
    </source>
</reference>
<feature type="compositionally biased region" description="Basic and acidic residues" evidence="1">
    <location>
        <begin position="82"/>
        <end position="105"/>
    </location>
</feature>
<evidence type="ECO:0000256" key="1">
    <source>
        <dbReference type="SAM" id="MobiDB-lite"/>
    </source>
</evidence>
<dbReference type="AlphaFoldDB" id="A0A0X2NMK0"/>